<evidence type="ECO:0000313" key="2">
    <source>
        <dbReference type="Proteomes" id="UP000008385"/>
    </source>
</evidence>
<dbReference type="OrthoDB" id="4005480at2"/>
<evidence type="ECO:0008006" key="3">
    <source>
        <dbReference type="Google" id="ProtNLM"/>
    </source>
</evidence>
<organism evidence="1 2">
    <name type="scientific">Ramlibacter tataouinensis (strain ATCC BAA-407 / DSM 14655 / LMG 21543 / TTB310)</name>
    <dbReference type="NCBI Taxonomy" id="365046"/>
    <lineage>
        <taxon>Bacteria</taxon>
        <taxon>Pseudomonadati</taxon>
        <taxon>Pseudomonadota</taxon>
        <taxon>Betaproteobacteria</taxon>
        <taxon>Burkholderiales</taxon>
        <taxon>Comamonadaceae</taxon>
        <taxon>Ramlibacter</taxon>
    </lineage>
</organism>
<sequence>MRVLLDSNVWRYIVDEDAVFKIRRAVRAGPHQILVAPAVVYEAFRASDEDLRMRLLDALTDPNWKRMMPEAYSEAEELLSEVRRLRPAWLREDPDLTLHRRLRFDWKRSRGGFWDRARHQSNFERFRVDVADAGILERAQAEAYEIREQAKEMPLKFGTVPLADLRGRFGERANNWDGEDFEPWRYAAMTIWMVALSMERHTYQEWLEGVVLLPLLSVPSADLTKFWLRDVQAARMPRTWLRFALEFQQRFHRVTDGTPADSQLVTYLVDADLFLSADKNFVRMAQRCKAEAPISIASAELVPAGSAAVDTVLRKISR</sequence>
<gene>
    <name evidence="1" type="ordered locus">Rta_02915</name>
</gene>
<dbReference type="AlphaFoldDB" id="F5Y4P1"/>
<dbReference type="SUPFAM" id="SSF88723">
    <property type="entry name" value="PIN domain-like"/>
    <property type="match status" value="1"/>
</dbReference>
<accession>F5Y4P1</accession>
<name>F5Y4P1_RAMTT</name>
<evidence type="ECO:0000313" key="1">
    <source>
        <dbReference type="EMBL" id="AEG91359.1"/>
    </source>
</evidence>
<reference evidence="1 2" key="2">
    <citation type="journal article" date="2011" name="PLoS ONE">
        <title>The Cyst-Dividing Bacterium Ramlibacter tataouinensis TTB310 Genome Reveals a Well-Stocked Toolbox for Adaptation to a Desert Environment.</title>
        <authorList>
            <person name="De Luca G."/>
            <person name="Barakat M."/>
            <person name="Ortet P."/>
            <person name="Fochesato S."/>
            <person name="Jourlin-Castelli C."/>
            <person name="Ansaldi M."/>
            <person name="Py B."/>
            <person name="Fichant G."/>
            <person name="Coutinho P.M."/>
            <person name="Voulhoux R."/>
            <person name="Bastien O."/>
            <person name="Marechal E."/>
            <person name="Henrissat B."/>
            <person name="Quentin Y."/>
            <person name="Noirot P."/>
            <person name="Filloux A."/>
            <person name="Mejean V."/>
            <person name="Dubow M.S."/>
            <person name="Barras F."/>
            <person name="Barbe V."/>
            <person name="Weissenbach J."/>
            <person name="Mihalcescu I."/>
            <person name="Vermeglio A."/>
            <person name="Achouak W."/>
            <person name="Heulin T."/>
        </authorList>
    </citation>
    <scope>NUCLEOTIDE SEQUENCE [LARGE SCALE GENOMIC DNA]</scope>
    <source>
        <strain evidence="2">ATCC BAA-407 / DSM 14655 / LMG 21543 / TTB310</strain>
    </source>
</reference>
<keyword evidence="2" id="KW-1185">Reference proteome</keyword>
<dbReference type="RefSeq" id="WP_013899592.1">
    <property type="nucleotide sequence ID" value="NC_015677.1"/>
</dbReference>
<dbReference type="EMBL" id="CP000245">
    <property type="protein sequence ID" value="AEG91359.1"/>
    <property type="molecule type" value="Genomic_DNA"/>
</dbReference>
<reference evidence="2" key="1">
    <citation type="submission" date="2006-01" db="EMBL/GenBank/DDBJ databases">
        <title>Genome of the cyst-dividing bacterium Ramlibacter tataouinensis.</title>
        <authorList>
            <person name="Barakat M."/>
            <person name="Ortet P."/>
            <person name="De Luca G."/>
            <person name="Jourlin-Castelli C."/>
            <person name="Ansaldi M."/>
            <person name="Py B."/>
            <person name="Fichant G."/>
            <person name="Coutinho P."/>
            <person name="Voulhoux R."/>
            <person name="Bastien O."/>
            <person name="Roy S."/>
            <person name="Marechal E."/>
            <person name="Henrissat B."/>
            <person name="Quentin Y."/>
            <person name="Noirot P."/>
            <person name="Filloux A."/>
            <person name="Mejean V."/>
            <person name="DuBow M."/>
            <person name="Barras F."/>
            <person name="Heulin T."/>
        </authorList>
    </citation>
    <scope>NUCLEOTIDE SEQUENCE [LARGE SCALE GENOMIC DNA]</scope>
    <source>
        <strain evidence="2">ATCC BAA-407 / DSM 14655 / LMG 21543 / TTB310</strain>
    </source>
</reference>
<dbReference type="InterPro" id="IPR029060">
    <property type="entry name" value="PIN-like_dom_sf"/>
</dbReference>
<dbReference type="Proteomes" id="UP000008385">
    <property type="component" value="Chromosome"/>
</dbReference>
<dbReference type="eggNOG" id="ENOG5033XHW">
    <property type="taxonomic scope" value="Bacteria"/>
</dbReference>
<dbReference type="KEGG" id="rta:Rta_02915"/>
<proteinExistence type="predicted"/>
<protein>
    <recommendedName>
        <fullName evidence="3">PIN domain-containing protein</fullName>
    </recommendedName>
</protein>
<dbReference type="HOGENOM" id="CLU_075799_0_0_4"/>